<reference evidence="19" key="1">
    <citation type="submission" date="2016-11" db="UniProtKB">
        <authorList>
            <consortium name="WormBaseParasite"/>
        </authorList>
    </citation>
    <scope>IDENTIFICATION</scope>
</reference>
<feature type="domain" description="IFT81 calponin homology" evidence="17">
    <location>
        <begin position="4"/>
        <end position="126"/>
    </location>
</feature>
<evidence type="ECO:0000256" key="5">
    <source>
        <dbReference type="ARBA" id="ARBA00022794"/>
    </source>
</evidence>
<dbReference type="FunFam" id="1.10.418.70:FF:000001">
    <property type="entry name" value="Intraflagellar transport protein 81 homolog"/>
    <property type="match status" value="1"/>
</dbReference>
<dbReference type="GO" id="GO:0060271">
    <property type="term" value="P:cilium assembly"/>
    <property type="evidence" value="ECO:0007669"/>
    <property type="project" value="InterPro"/>
</dbReference>
<comment type="function">
    <text evidence="13">Component of the intraflagellar transport (IFT) complex B: together with IFT74, forms a tubulin-binding module that specifically mediates transport of tubulin within the cilium. Binds tubulin via its CH (calponin-homology)-like region. Required for ciliogenesis. Required for proper regulation of SHH signaling. Plays an important role during spermatogenesis by modulating the assembly and elongation of the sperm flagella.</text>
</comment>
<evidence type="ECO:0000256" key="13">
    <source>
        <dbReference type="ARBA" id="ARBA00055755"/>
    </source>
</evidence>
<evidence type="ECO:0000256" key="6">
    <source>
        <dbReference type="ARBA" id="ARBA00022871"/>
    </source>
</evidence>
<evidence type="ECO:0000256" key="8">
    <source>
        <dbReference type="ARBA" id="ARBA00023054"/>
    </source>
</evidence>
<evidence type="ECO:0000313" key="18">
    <source>
        <dbReference type="Proteomes" id="UP000095283"/>
    </source>
</evidence>
<dbReference type="Gene3D" id="1.10.418.70">
    <property type="entry name" value="Intraflagellar transport protein 81, N-terminal domain"/>
    <property type="match status" value="1"/>
</dbReference>
<protein>
    <recommendedName>
        <fullName evidence="14">Intraflagellar transport protein 81 homolog</fullName>
    </recommendedName>
    <alternativeName>
        <fullName evidence="15">Carnitine deficiency-associated protein expressed in ventricle 1</fullName>
    </alternativeName>
</protein>
<dbReference type="GO" id="GO:0042073">
    <property type="term" value="P:intraciliary transport"/>
    <property type="evidence" value="ECO:0007669"/>
    <property type="project" value="InterPro"/>
</dbReference>
<evidence type="ECO:0000256" key="10">
    <source>
        <dbReference type="ARBA" id="ARBA00023212"/>
    </source>
</evidence>
<dbReference type="PANTHER" id="PTHR15614:SF2">
    <property type="entry name" value="INTRAFLAGELLAR TRANSPORT PROTEIN 81 HOMOLOG"/>
    <property type="match status" value="1"/>
</dbReference>
<dbReference type="GO" id="GO:0015631">
    <property type="term" value="F:tubulin binding"/>
    <property type="evidence" value="ECO:0007669"/>
    <property type="project" value="InterPro"/>
</dbReference>
<dbReference type="InterPro" id="IPR029600">
    <property type="entry name" value="IFT81"/>
</dbReference>
<evidence type="ECO:0000256" key="14">
    <source>
        <dbReference type="ARBA" id="ARBA00073058"/>
    </source>
</evidence>
<proteinExistence type="inferred from homology"/>
<keyword evidence="7" id="KW-0007">Acetylation</keyword>
<keyword evidence="8 16" id="KW-0175">Coiled coil</keyword>
<dbReference type="GO" id="GO:0030992">
    <property type="term" value="C:intraciliary transport particle B"/>
    <property type="evidence" value="ECO:0007669"/>
    <property type="project" value="InterPro"/>
</dbReference>
<dbReference type="Pfam" id="PF18383">
    <property type="entry name" value="IFT81_CH"/>
    <property type="match status" value="1"/>
</dbReference>
<evidence type="ECO:0000256" key="11">
    <source>
        <dbReference type="ARBA" id="ARBA00023273"/>
    </source>
</evidence>
<keyword evidence="5" id="KW-0970">Cilium biogenesis/degradation</keyword>
<dbReference type="AlphaFoldDB" id="A0A1I7XUP6"/>
<evidence type="ECO:0000256" key="9">
    <source>
        <dbReference type="ARBA" id="ARBA00023069"/>
    </source>
</evidence>
<dbReference type="Proteomes" id="UP000095283">
    <property type="component" value="Unplaced"/>
</dbReference>
<evidence type="ECO:0000256" key="12">
    <source>
        <dbReference type="ARBA" id="ARBA00043983"/>
    </source>
</evidence>
<dbReference type="InterPro" id="IPR041146">
    <property type="entry name" value="IFT81_CH"/>
</dbReference>
<evidence type="ECO:0000256" key="16">
    <source>
        <dbReference type="SAM" id="Coils"/>
    </source>
</evidence>
<name>A0A1I7XUP6_HETBA</name>
<dbReference type="GO" id="GO:0007283">
    <property type="term" value="P:spermatogenesis"/>
    <property type="evidence" value="ECO:0007669"/>
    <property type="project" value="UniProtKB-KW"/>
</dbReference>
<dbReference type="InterPro" id="IPR043016">
    <property type="entry name" value="IFT81_N_sf"/>
</dbReference>
<evidence type="ECO:0000256" key="15">
    <source>
        <dbReference type="ARBA" id="ARBA00079903"/>
    </source>
</evidence>
<keyword evidence="2" id="KW-0963">Cytoplasm</keyword>
<feature type="coiled-coil region" evidence="16">
    <location>
        <begin position="166"/>
        <end position="242"/>
    </location>
</feature>
<evidence type="ECO:0000313" key="19">
    <source>
        <dbReference type="WBParaSite" id="Hba_21545"/>
    </source>
</evidence>
<evidence type="ECO:0000256" key="1">
    <source>
        <dbReference type="ARBA" id="ARBA00004120"/>
    </source>
</evidence>
<evidence type="ECO:0000256" key="4">
    <source>
        <dbReference type="ARBA" id="ARBA00022782"/>
    </source>
</evidence>
<keyword evidence="10" id="KW-0206">Cytoskeleton</keyword>
<sequence length="259" mass="29817">MSSDVLNLIVQALNRPPFNCNVTLISFDSWSPSKLLQQFSDVISWVTQTDTIDITKESADETAIRLLHHLKILRFRPPTDIGELEEWRAGIVEGAKRSIYPVLFYVFSNVDMLKQRAYLAKYLVEIPSGIHDAETAQLQNELGQLMERFKESHAQVVEVQQDSLIVDEIKTDLKAMEIEKEALIRKIDKAHRKVQNMPGLDKYMVSAENLRKEKERLADMNIQKTEQRKGRLKEQLKEVRQAGENIDPTNLLAQLEVAY</sequence>
<keyword evidence="11" id="KW-0966">Cell projection</keyword>
<evidence type="ECO:0000256" key="7">
    <source>
        <dbReference type="ARBA" id="ARBA00022990"/>
    </source>
</evidence>
<keyword evidence="18" id="KW-1185">Reference proteome</keyword>
<dbReference type="PANTHER" id="PTHR15614">
    <property type="entry name" value="INTRAFLAGELLAR TRANSPORT PROTEIN 81 HOMOLOG"/>
    <property type="match status" value="1"/>
</dbReference>
<keyword evidence="3" id="KW-0597">Phosphoprotein</keyword>
<comment type="similarity">
    <text evidence="12">Belongs to the IFT81 family.</text>
</comment>
<accession>A0A1I7XUP6</accession>
<dbReference type="GO" id="GO:0030154">
    <property type="term" value="P:cell differentiation"/>
    <property type="evidence" value="ECO:0007669"/>
    <property type="project" value="UniProtKB-KW"/>
</dbReference>
<dbReference type="WBParaSite" id="Hba_21545">
    <property type="protein sequence ID" value="Hba_21545"/>
    <property type="gene ID" value="Hba_21545"/>
</dbReference>
<keyword evidence="4" id="KW-0221">Differentiation</keyword>
<evidence type="ECO:0000256" key="3">
    <source>
        <dbReference type="ARBA" id="ARBA00022553"/>
    </source>
</evidence>
<comment type="subcellular location">
    <subcellularLocation>
        <location evidence="1">Cytoplasm</location>
        <location evidence="1">Cytoskeleton</location>
        <location evidence="1">Cilium basal body</location>
    </subcellularLocation>
</comment>
<evidence type="ECO:0000259" key="17">
    <source>
        <dbReference type="Pfam" id="PF18383"/>
    </source>
</evidence>
<dbReference type="GO" id="GO:0036064">
    <property type="term" value="C:ciliary basal body"/>
    <property type="evidence" value="ECO:0007669"/>
    <property type="project" value="TreeGrafter"/>
</dbReference>
<keyword evidence="6" id="KW-0744">Spermatogenesis</keyword>
<evidence type="ECO:0000256" key="2">
    <source>
        <dbReference type="ARBA" id="ARBA00022490"/>
    </source>
</evidence>
<organism evidence="18 19">
    <name type="scientific">Heterorhabditis bacteriophora</name>
    <name type="common">Entomopathogenic nematode worm</name>
    <dbReference type="NCBI Taxonomy" id="37862"/>
    <lineage>
        <taxon>Eukaryota</taxon>
        <taxon>Metazoa</taxon>
        <taxon>Ecdysozoa</taxon>
        <taxon>Nematoda</taxon>
        <taxon>Chromadorea</taxon>
        <taxon>Rhabditida</taxon>
        <taxon>Rhabditina</taxon>
        <taxon>Rhabditomorpha</taxon>
        <taxon>Strongyloidea</taxon>
        <taxon>Heterorhabditidae</taxon>
        <taxon>Heterorhabditis</taxon>
    </lineage>
</organism>
<keyword evidence="9" id="KW-0969">Cilium</keyword>